<feature type="domain" description="HTH merR-type" evidence="6">
    <location>
        <begin position="11"/>
        <end position="79"/>
    </location>
</feature>
<dbReference type="Proteomes" id="UP000070352">
    <property type="component" value="Unassembled WGS sequence"/>
</dbReference>
<gene>
    <name evidence="7" type="ORF">U473_05230</name>
</gene>
<evidence type="ECO:0000256" key="5">
    <source>
        <dbReference type="SAM" id="Coils"/>
    </source>
</evidence>
<evidence type="ECO:0000313" key="7">
    <source>
        <dbReference type="EMBL" id="KXG43482.1"/>
    </source>
</evidence>
<dbReference type="GO" id="GO:0003677">
    <property type="term" value="F:DNA binding"/>
    <property type="evidence" value="ECO:0007669"/>
    <property type="project" value="UniProtKB-KW"/>
</dbReference>
<evidence type="ECO:0000259" key="6">
    <source>
        <dbReference type="PROSITE" id="PS50937"/>
    </source>
</evidence>
<evidence type="ECO:0000256" key="4">
    <source>
        <dbReference type="ARBA" id="ARBA00023163"/>
    </source>
</evidence>
<comment type="caution">
    <text evidence="7">The sequence shown here is derived from an EMBL/GenBank/DDBJ whole genome shotgun (WGS) entry which is preliminary data.</text>
</comment>
<dbReference type="GO" id="GO:0003700">
    <property type="term" value="F:DNA-binding transcription factor activity"/>
    <property type="evidence" value="ECO:0007669"/>
    <property type="project" value="InterPro"/>
</dbReference>
<evidence type="ECO:0000256" key="3">
    <source>
        <dbReference type="ARBA" id="ARBA00023125"/>
    </source>
</evidence>
<dbReference type="Gene3D" id="1.10.1660.10">
    <property type="match status" value="1"/>
</dbReference>
<reference evidence="7 8" key="1">
    <citation type="submission" date="2016-02" db="EMBL/GenBank/DDBJ databases">
        <title>Draft Genome for Tepidibacillus decaturensis nov. sp. Strain Z9, an Anaerobic, Moderately Thermophilic and Heterotrophic Bacterium from Deep Subsurface of the Illinois Basin, USA.</title>
        <authorList>
            <person name="Dong Y."/>
            <person name="Chang J.Y."/>
            <person name="Sanford R."/>
            <person name="Fouke B.W."/>
        </authorList>
    </citation>
    <scope>NUCLEOTIDE SEQUENCE [LARGE SCALE GENOMIC DNA]</scope>
    <source>
        <strain evidence="7 8">Z9</strain>
    </source>
</reference>
<dbReference type="PANTHER" id="PTHR30204">
    <property type="entry name" value="REDOX-CYCLING DRUG-SENSING TRANSCRIPTIONAL ACTIVATOR SOXR"/>
    <property type="match status" value="1"/>
</dbReference>
<dbReference type="OrthoDB" id="9806513at2"/>
<feature type="coiled-coil region" evidence="5">
    <location>
        <begin position="75"/>
        <end position="102"/>
    </location>
</feature>
<name>A0A135L3B3_9BACI</name>
<protein>
    <submittedName>
        <fullName evidence="7">Transcriptional regulator</fullName>
    </submittedName>
</protein>
<keyword evidence="5" id="KW-0175">Coiled coil</keyword>
<evidence type="ECO:0000256" key="2">
    <source>
        <dbReference type="ARBA" id="ARBA00023015"/>
    </source>
</evidence>
<dbReference type="EMBL" id="LSKU01000001">
    <property type="protein sequence ID" value="KXG43482.1"/>
    <property type="molecule type" value="Genomic_DNA"/>
</dbReference>
<sequence>MNDFERRNRPLFPISIVMELTELSARQIRYYEDQGLIKPARTKGRQRLFSFHDIDHLLEIKSLLDKKVNIAGIKEILLRNEIEQQELEMKQLQQTQRSEISKTELRQILKREILQQKPGQTSLIQGELSRFFH</sequence>
<dbReference type="PANTHER" id="PTHR30204:SF65">
    <property type="entry name" value="HTH-TYPE TRANSCRIPTIONAL REGULATOR TNRA"/>
    <property type="match status" value="1"/>
</dbReference>
<accession>A0A135L3B3</accession>
<keyword evidence="3" id="KW-0238">DNA-binding</keyword>
<proteinExistence type="predicted"/>
<evidence type="ECO:0000256" key="1">
    <source>
        <dbReference type="ARBA" id="ARBA00022491"/>
    </source>
</evidence>
<dbReference type="InterPro" id="IPR047057">
    <property type="entry name" value="MerR_fam"/>
</dbReference>
<dbReference type="SUPFAM" id="SSF46955">
    <property type="entry name" value="Putative DNA-binding domain"/>
    <property type="match status" value="1"/>
</dbReference>
<dbReference type="AlphaFoldDB" id="A0A135L3B3"/>
<dbReference type="SMART" id="SM00422">
    <property type="entry name" value="HTH_MERR"/>
    <property type="match status" value="1"/>
</dbReference>
<keyword evidence="2" id="KW-0805">Transcription regulation</keyword>
<dbReference type="STRING" id="1413211.U473_05230"/>
<dbReference type="Pfam" id="PF13411">
    <property type="entry name" value="MerR_1"/>
    <property type="match status" value="1"/>
</dbReference>
<dbReference type="PROSITE" id="PS50937">
    <property type="entry name" value="HTH_MERR_2"/>
    <property type="match status" value="1"/>
</dbReference>
<organism evidence="7 8">
    <name type="scientific">Tepidibacillus decaturensis</name>
    <dbReference type="NCBI Taxonomy" id="1413211"/>
    <lineage>
        <taxon>Bacteria</taxon>
        <taxon>Bacillati</taxon>
        <taxon>Bacillota</taxon>
        <taxon>Bacilli</taxon>
        <taxon>Bacillales</taxon>
        <taxon>Bacillaceae</taxon>
        <taxon>Tepidibacillus</taxon>
    </lineage>
</organism>
<keyword evidence="4" id="KW-0804">Transcription</keyword>
<dbReference type="InterPro" id="IPR009061">
    <property type="entry name" value="DNA-bd_dom_put_sf"/>
</dbReference>
<dbReference type="RefSeq" id="WP_068724044.1">
    <property type="nucleotide sequence ID" value="NZ_LSKU01000001.1"/>
</dbReference>
<evidence type="ECO:0000313" key="8">
    <source>
        <dbReference type="Proteomes" id="UP000070352"/>
    </source>
</evidence>
<dbReference type="PROSITE" id="PS00552">
    <property type="entry name" value="HTH_MERR_1"/>
    <property type="match status" value="1"/>
</dbReference>
<keyword evidence="1" id="KW-0678">Repressor</keyword>
<keyword evidence="8" id="KW-1185">Reference proteome</keyword>
<dbReference type="InterPro" id="IPR000551">
    <property type="entry name" value="MerR-type_HTH_dom"/>
</dbReference>